<feature type="domain" description="Methyltransferase" evidence="1">
    <location>
        <begin position="67"/>
        <end position="162"/>
    </location>
</feature>
<accession>A0A1H3SLG6</accession>
<gene>
    <name evidence="2" type="ORF">SAMN05444412_11273</name>
</gene>
<dbReference type="CDD" id="cd02440">
    <property type="entry name" value="AdoMet_MTases"/>
    <property type="match status" value="1"/>
</dbReference>
<comment type="caution">
    <text evidence="2">The sequence shown here is derived from an EMBL/GenBank/DDBJ whole genome shotgun (WGS) entry which is preliminary data.</text>
</comment>
<dbReference type="PANTHER" id="PTHR44068:SF11">
    <property type="entry name" value="GERANYL DIPHOSPHATE 2-C-METHYLTRANSFERASE"/>
    <property type="match status" value="1"/>
</dbReference>
<dbReference type="Gene3D" id="3.40.50.150">
    <property type="entry name" value="Vaccinia Virus protein VP39"/>
    <property type="match status" value="1"/>
</dbReference>
<keyword evidence="3" id="KW-1185">Reference proteome</keyword>
<dbReference type="InterPro" id="IPR050447">
    <property type="entry name" value="Erg6_SMT_methyltransf"/>
</dbReference>
<sequence>MDREYRKSIVNYYDATQLDYRILWFGKKNRSVHFGYYDQEVKTHDEALLNLNKVLAQKGGVRDGDIILDAGCGQGGSSVWLAENYDVQVSGITLVPHQVKKAKKNALKNGVAHRVTFSEQDYTLTDFEDESFSVIWACESMCHASEKVNFYKEAFRLLKPGGRLVCADYFRTERPLAPEGEKLLHAWLNGWSIHDIDTIQEHQSHAQECGFVEFKAEDVTQFTKPSLRHLHSMSSKLWKFGTFLKKIGLRNNINHGNHYSSIKQYEALENNLWFYGILSLKKS</sequence>
<proteinExistence type="predicted"/>
<dbReference type="RefSeq" id="WP_019598965.1">
    <property type="nucleotide sequence ID" value="NZ_FNQC01000012.1"/>
</dbReference>
<evidence type="ECO:0000259" key="1">
    <source>
        <dbReference type="Pfam" id="PF13649"/>
    </source>
</evidence>
<reference evidence="2 3" key="1">
    <citation type="submission" date="2016-10" db="EMBL/GenBank/DDBJ databases">
        <authorList>
            <person name="Varghese N."/>
            <person name="Submissions S."/>
        </authorList>
    </citation>
    <scope>NUCLEOTIDE SEQUENCE [LARGE SCALE GENOMIC DNA]</scope>
    <source>
        <strain evidence="2 3">DSM 17997</strain>
    </source>
</reference>
<name>A0A1H3SLG6_9BACT</name>
<dbReference type="EMBL" id="FNQC01000012">
    <property type="protein sequence ID" value="SDZ38846.1"/>
    <property type="molecule type" value="Genomic_DNA"/>
</dbReference>
<dbReference type="InterPro" id="IPR041698">
    <property type="entry name" value="Methyltransf_25"/>
</dbReference>
<organism evidence="2 3">
    <name type="scientific">Rhodonellum ikkaensis</name>
    <dbReference type="NCBI Taxonomy" id="336829"/>
    <lineage>
        <taxon>Bacteria</taxon>
        <taxon>Pseudomonadati</taxon>
        <taxon>Bacteroidota</taxon>
        <taxon>Cytophagia</taxon>
        <taxon>Cytophagales</taxon>
        <taxon>Cytophagaceae</taxon>
        <taxon>Rhodonellum</taxon>
    </lineage>
</organism>
<protein>
    <submittedName>
        <fullName evidence="2">Cyclopropane fatty-acyl-phospholipid synthase</fullName>
    </submittedName>
</protein>
<dbReference type="SUPFAM" id="SSF53335">
    <property type="entry name" value="S-adenosyl-L-methionine-dependent methyltransferases"/>
    <property type="match status" value="1"/>
</dbReference>
<evidence type="ECO:0000313" key="3">
    <source>
        <dbReference type="Proteomes" id="UP000199663"/>
    </source>
</evidence>
<evidence type="ECO:0000313" key="2">
    <source>
        <dbReference type="EMBL" id="SDZ38846.1"/>
    </source>
</evidence>
<dbReference type="Pfam" id="PF13649">
    <property type="entry name" value="Methyltransf_25"/>
    <property type="match status" value="1"/>
</dbReference>
<dbReference type="Proteomes" id="UP000199663">
    <property type="component" value="Unassembled WGS sequence"/>
</dbReference>
<dbReference type="InterPro" id="IPR029063">
    <property type="entry name" value="SAM-dependent_MTases_sf"/>
</dbReference>
<dbReference type="PANTHER" id="PTHR44068">
    <property type="entry name" value="ZGC:194242"/>
    <property type="match status" value="1"/>
</dbReference>